<dbReference type="InterPro" id="IPR027417">
    <property type="entry name" value="P-loop_NTPase"/>
</dbReference>
<keyword evidence="1" id="KW-0547">Nucleotide-binding</keyword>
<proteinExistence type="predicted"/>
<accession>A0A1M6BAX0</accession>
<name>A0A1M6BAX0_9CLOT</name>
<evidence type="ECO:0000313" key="2">
    <source>
        <dbReference type="Proteomes" id="UP000184080"/>
    </source>
</evidence>
<keyword evidence="1" id="KW-0067">ATP-binding</keyword>
<dbReference type="SUPFAM" id="SSF52540">
    <property type="entry name" value="P-loop containing nucleoside triphosphate hydrolases"/>
    <property type="match status" value="1"/>
</dbReference>
<protein>
    <submittedName>
        <fullName evidence="1">Superfamily II DNA/RNA helicase required for DNA uptake (Late competence protein)</fullName>
    </submittedName>
</protein>
<keyword evidence="1" id="KW-0347">Helicase</keyword>
<keyword evidence="1" id="KW-0378">Hydrolase</keyword>
<reference evidence="1 2" key="1">
    <citation type="submission" date="2016-11" db="EMBL/GenBank/DDBJ databases">
        <authorList>
            <person name="Jaros S."/>
            <person name="Januszkiewicz K."/>
            <person name="Wedrychowicz H."/>
        </authorList>
    </citation>
    <scope>NUCLEOTIDE SEQUENCE [LARGE SCALE GENOMIC DNA]</scope>
    <source>
        <strain evidence="1 2">DSM 21864</strain>
    </source>
</reference>
<dbReference type="AlphaFoldDB" id="A0A1M6BAX0"/>
<keyword evidence="2" id="KW-1185">Reference proteome</keyword>
<dbReference type="EMBL" id="FQZO01000001">
    <property type="protein sequence ID" value="SHI45862.1"/>
    <property type="molecule type" value="Genomic_DNA"/>
</dbReference>
<dbReference type="RefSeq" id="WP_073003803.1">
    <property type="nucleotide sequence ID" value="NZ_FQZO01000001.1"/>
</dbReference>
<gene>
    <name evidence="1" type="ORF">SAMN05444401_0695</name>
</gene>
<organism evidence="1 2">
    <name type="scientific">Clostridium amylolyticum</name>
    <dbReference type="NCBI Taxonomy" id="1121298"/>
    <lineage>
        <taxon>Bacteria</taxon>
        <taxon>Bacillati</taxon>
        <taxon>Bacillota</taxon>
        <taxon>Clostridia</taxon>
        <taxon>Eubacteriales</taxon>
        <taxon>Clostridiaceae</taxon>
        <taxon>Clostridium</taxon>
    </lineage>
</organism>
<evidence type="ECO:0000313" key="1">
    <source>
        <dbReference type="EMBL" id="SHI45862.1"/>
    </source>
</evidence>
<dbReference type="GO" id="GO:0004386">
    <property type="term" value="F:helicase activity"/>
    <property type="evidence" value="ECO:0007669"/>
    <property type="project" value="UniProtKB-KW"/>
</dbReference>
<dbReference type="Proteomes" id="UP000184080">
    <property type="component" value="Unassembled WGS sequence"/>
</dbReference>
<dbReference type="OrthoDB" id="1933944at2"/>
<sequence length="341" mass="40436">MVIEPLKNSNIYDYIFKKIRDWYASEKLCVLNLVTTPYNTSLILIDLIKELISQNKNILYITNKDEKNIEVLKHIKREKIFKSYSYFRSGENNISANIIFTSHENALYFNKAVDIIIYDDIEGYSPYSKVEIQELLNYLYRYSPKIIAYSIEPIFLNTTVIDVPCIKGNCPITEPRFLSTRIDLKKDIPYMMYEYLTWFTTLKRKVVIYTPNEESSDRIYEYLLALKENLNTLIHRFRGNKKDRNLEYLLKSRDVSVIVVTNDYEDYFESLSNLDIIVYNSEHRNFDYKKIVYFCGKVGLFNSKTKGEVLLLANEITTEMEKAKDITRRYNILAWERGFLS</sequence>
<dbReference type="STRING" id="1121298.SAMN05444401_0695"/>